<evidence type="ECO:0008006" key="3">
    <source>
        <dbReference type="Google" id="ProtNLM"/>
    </source>
</evidence>
<gene>
    <name evidence="1" type="ORF">chiPu_0020396</name>
</gene>
<sequence>MTREHRFKIRGFINAIRPDNIEEKDLMAFRFYALNPIVDPWLFIILRKSVFRNIQRILCCRFSMSLHSSNNTFQEPLKQQSISLC</sequence>
<name>A0A401RF74_CHIPU</name>
<comment type="caution">
    <text evidence="1">The sequence shown here is derived from an EMBL/GenBank/DDBJ whole genome shotgun (WGS) entry which is preliminary data.</text>
</comment>
<reference evidence="1 2" key="1">
    <citation type="journal article" date="2018" name="Nat. Ecol. Evol.">
        <title>Shark genomes provide insights into elasmobranch evolution and the origin of vertebrates.</title>
        <authorList>
            <person name="Hara Y"/>
            <person name="Yamaguchi K"/>
            <person name="Onimaru K"/>
            <person name="Kadota M"/>
            <person name="Koyanagi M"/>
            <person name="Keeley SD"/>
            <person name="Tatsumi K"/>
            <person name="Tanaka K"/>
            <person name="Motone F"/>
            <person name="Kageyama Y"/>
            <person name="Nozu R"/>
            <person name="Adachi N"/>
            <person name="Nishimura O"/>
            <person name="Nakagawa R"/>
            <person name="Tanegashima C"/>
            <person name="Kiyatake I"/>
            <person name="Matsumoto R"/>
            <person name="Murakumo K"/>
            <person name="Nishida K"/>
            <person name="Terakita A"/>
            <person name="Kuratani S"/>
            <person name="Sato K"/>
            <person name="Hyodo S Kuraku.S."/>
        </authorList>
    </citation>
    <scope>NUCLEOTIDE SEQUENCE [LARGE SCALE GENOMIC DNA]</scope>
</reference>
<dbReference type="OrthoDB" id="5959154at2759"/>
<evidence type="ECO:0000313" key="2">
    <source>
        <dbReference type="Proteomes" id="UP000287033"/>
    </source>
</evidence>
<protein>
    <recommendedName>
        <fullName evidence="3">G-protein coupled receptors family 1 profile domain-containing protein</fullName>
    </recommendedName>
</protein>
<dbReference type="AlphaFoldDB" id="A0A401RF74"/>
<organism evidence="1 2">
    <name type="scientific">Chiloscyllium punctatum</name>
    <name type="common">Brownbanded bambooshark</name>
    <name type="synonym">Hemiscyllium punctatum</name>
    <dbReference type="NCBI Taxonomy" id="137246"/>
    <lineage>
        <taxon>Eukaryota</taxon>
        <taxon>Metazoa</taxon>
        <taxon>Chordata</taxon>
        <taxon>Craniata</taxon>
        <taxon>Vertebrata</taxon>
        <taxon>Chondrichthyes</taxon>
        <taxon>Elasmobranchii</taxon>
        <taxon>Galeomorphii</taxon>
        <taxon>Galeoidea</taxon>
        <taxon>Orectolobiformes</taxon>
        <taxon>Hemiscylliidae</taxon>
        <taxon>Chiloscyllium</taxon>
    </lineage>
</organism>
<dbReference type="EMBL" id="BEZZ01002573">
    <property type="protein sequence ID" value="GCC16785.1"/>
    <property type="molecule type" value="Genomic_DNA"/>
</dbReference>
<proteinExistence type="predicted"/>
<dbReference type="Proteomes" id="UP000287033">
    <property type="component" value="Unassembled WGS sequence"/>
</dbReference>
<keyword evidence="2" id="KW-1185">Reference proteome</keyword>
<accession>A0A401RF74</accession>
<evidence type="ECO:0000313" key="1">
    <source>
        <dbReference type="EMBL" id="GCC16785.1"/>
    </source>
</evidence>
<dbReference type="STRING" id="137246.A0A401RF74"/>
<dbReference type="OMA" id="NIQRILC"/>